<dbReference type="Proteomes" id="UP000028547">
    <property type="component" value="Unassembled WGS sequence"/>
</dbReference>
<organism evidence="3 4">
    <name type="scientific">Archangium violaceum Cb vi76</name>
    <dbReference type="NCBI Taxonomy" id="1406225"/>
    <lineage>
        <taxon>Bacteria</taxon>
        <taxon>Pseudomonadati</taxon>
        <taxon>Myxococcota</taxon>
        <taxon>Myxococcia</taxon>
        <taxon>Myxococcales</taxon>
        <taxon>Cystobacterineae</taxon>
        <taxon>Archangiaceae</taxon>
        <taxon>Archangium</taxon>
    </lineage>
</organism>
<dbReference type="AlphaFoldDB" id="A0A084SKE7"/>
<protein>
    <recommendedName>
        <fullName evidence="5">Lipoprotein</fullName>
    </recommendedName>
</protein>
<name>A0A084SKE7_9BACT</name>
<accession>A0A084SKE7</accession>
<evidence type="ECO:0008006" key="5">
    <source>
        <dbReference type="Google" id="ProtNLM"/>
    </source>
</evidence>
<keyword evidence="2" id="KW-0732">Signal</keyword>
<proteinExistence type="predicted"/>
<feature type="region of interest" description="Disordered" evidence="1">
    <location>
        <begin position="27"/>
        <end position="49"/>
    </location>
</feature>
<dbReference type="EMBL" id="JPMI01000270">
    <property type="protein sequence ID" value="KFA88932.1"/>
    <property type="molecule type" value="Genomic_DNA"/>
</dbReference>
<feature type="compositionally biased region" description="Basic and acidic residues" evidence="1">
    <location>
        <begin position="32"/>
        <end position="47"/>
    </location>
</feature>
<gene>
    <name evidence="3" type="ORF">Q664_37750</name>
</gene>
<evidence type="ECO:0000313" key="4">
    <source>
        <dbReference type="Proteomes" id="UP000028547"/>
    </source>
</evidence>
<evidence type="ECO:0000313" key="3">
    <source>
        <dbReference type="EMBL" id="KFA88932.1"/>
    </source>
</evidence>
<reference evidence="3 4" key="1">
    <citation type="submission" date="2014-07" db="EMBL/GenBank/DDBJ databases">
        <title>Draft Genome Sequence of Gephyronic Acid Producer, Cystobacter violaceus Strain Cb vi76.</title>
        <authorList>
            <person name="Stevens D.C."/>
            <person name="Young J."/>
            <person name="Carmichael R."/>
            <person name="Tan J."/>
            <person name="Taylor R.E."/>
        </authorList>
    </citation>
    <scope>NUCLEOTIDE SEQUENCE [LARGE SCALE GENOMIC DNA]</scope>
    <source>
        <strain evidence="3 4">Cb vi76</strain>
    </source>
</reference>
<feature type="signal peptide" evidence="2">
    <location>
        <begin position="1"/>
        <end position="19"/>
    </location>
</feature>
<evidence type="ECO:0000256" key="2">
    <source>
        <dbReference type="SAM" id="SignalP"/>
    </source>
</evidence>
<dbReference type="RefSeq" id="WP_043406852.1">
    <property type="nucleotide sequence ID" value="NZ_JPMI01000270.1"/>
</dbReference>
<sequence>MNRKLYVLSAVLGSLPALFPVTCSPWASSGQKRVEESRGGASRRTERFIGGNEAVVPPSSQVAPGLEPGVPAHPCELITVMQVPCDPASATCEYTYWQCPESVEPLRA</sequence>
<evidence type="ECO:0000256" key="1">
    <source>
        <dbReference type="SAM" id="MobiDB-lite"/>
    </source>
</evidence>
<feature type="chain" id="PRO_5001781358" description="Lipoprotein" evidence="2">
    <location>
        <begin position="20"/>
        <end position="108"/>
    </location>
</feature>
<comment type="caution">
    <text evidence="3">The sequence shown here is derived from an EMBL/GenBank/DDBJ whole genome shotgun (WGS) entry which is preliminary data.</text>
</comment>